<keyword evidence="5" id="KW-1185">Reference proteome</keyword>
<feature type="domain" description="OmpR/PhoB-type" evidence="3">
    <location>
        <begin position="8"/>
        <end position="103"/>
    </location>
</feature>
<dbReference type="InterPro" id="IPR016032">
    <property type="entry name" value="Sig_transdc_resp-reg_C-effctor"/>
</dbReference>
<proteinExistence type="predicted"/>
<evidence type="ECO:0000313" key="5">
    <source>
        <dbReference type="Proteomes" id="UP000652198"/>
    </source>
</evidence>
<sequence>MVVPSQPAILFHFGATTFNPGRRELSHNGVPLRVGGRAFDLLMLLIEQRGTVVSKEQIMEVVWPRRVVGENTLEGQVSLLRRALQSDRDVVRTIAGRGYQFVGELDIDESPAPDRASMAPTSVPALRGKGLPVHLSRLIGRETQLAEVADLIRSRRLVTLVGVGGVGKTRLAIEAARQASSTFADGAVLVELAATASVDYLPATVAAAFGFSPGDGTQDLEKIAPSLHDRRLLIVIDNCEHLIESAAQLVETLLQVTPASIVIATSREALRIAGERVYHVPSLDMPSHHDVEDARCFGAIQLFLERISLVSDAEIGAYIPLITRICRQLDGIPLAIELAAACTATLGIQGVADHLDDRFQILRNGARTALPRQQTLRATVDWSYTLLSPLLQTVLIRLSLFAGAFTLDSAQRLIEGADMPQCEVTTAIAELVDKSLVCAVPSLPQMHYRLLDTIRAYAYDRLVESGTSHAWLVRHAHLVLDIFRTAEKFANERLELDWTRTFGLYLDDLRAATKWSFSNDETAVIAIELAVVSIAPSMQFALIEECLRHANMALEVLSRLDVHARRNFPVVEWEMKLQAARGACLLFQSAGAETCEAFAAALALAGPTGDVEYQLRGLWGCWSHAYLNGKYAEALSLASQFSEVAEKSRWPGDRMAAHRMSGIAHLCTGQLNEALGELNSISIPQARASRAERIRFLYDEHSMTRSVLAQTLAFLGCHEEAELMAQRALEDARALDHAPSICYALSEALCLTALLRNDDAGLDRAVQMLSDATRRHGESTWKARAEMWRGLIALRLGQIESYDLSIAPSLDEIGDAQYCVVLTAFLAETAIALARTGRPQDADSLLARAIAKAAIARDLFSWVELRRAEAEVMLLRGKSDAILRSAERMLLNALYVGRLRGFVAWEARCKGSLERLWKFTRKSPATGDLVRSALQVPDESFDSIALRADDTTS</sequence>
<dbReference type="InterPro" id="IPR036388">
    <property type="entry name" value="WH-like_DNA-bd_sf"/>
</dbReference>
<dbReference type="PANTHER" id="PTHR47691">
    <property type="entry name" value="REGULATOR-RELATED"/>
    <property type="match status" value="1"/>
</dbReference>
<organism evidence="4 5">
    <name type="scientific">Paraburkholderia solitsugae</name>
    <dbReference type="NCBI Taxonomy" id="2675748"/>
    <lineage>
        <taxon>Bacteria</taxon>
        <taxon>Pseudomonadati</taxon>
        <taxon>Pseudomonadota</taxon>
        <taxon>Betaproteobacteria</taxon>
        <taxon>Burkholderiales</taxon>
        <taxon>Burkholderiaceae</taxon>
        <taxon>Paraburkholderia</taxon>
    </lineage>
</organism>
<evidence type="ECO:0000313" key="4">
    <source>
        <dbReference type="EMBL" id="NPT40550.1"/>
    </source>
</evidence>
<accession>A0ABX2BHZ5</accession>
<dbReference type="Pfam" id="PF13401">
    <property type="entry name" value="AAA_22"/>
    <property type="match status" value="1"/>
</dbReference>
<dbReference type="CDD" id="cd00383">
    <property type="entry name" value="trans_reg_C"/>
    <property type="match status" value="1"/>
</dbReference>
<evidence type="ECO:0000256" key="1">
    <source>
        <dbReference type="ARBA" id="ARBA00023125"/>
    </source>
</evidence>
<comment type="caution">
    <text evidence="4">The sequence shown here is derived from an EMBL/GenBank/DDBJ whole genome shotgun (WGS) entry which is preliminary data.</text>
</comment>
<reference evidence="4 5" key="1">
    <citation type="submission" date="2019-11" db="EMBL/GenBank/DDBJ databases">
        <title>Metabolism of dissolved organic matter in forest soils.</title>
        <authorList>
            <person name="Cyle K.T."/>
            <person name="Wilhelm R.C."/>
            <person name="Martinez C.E."/>
        </authorList>
    </citation>
    <scope>NUCLEOTIDE SEQUENCE [LARGE SCALE GENOMIC DNA]</scope>
    <source>
        <strain evidence="4 5">1N</strain>
    </source>
</reference>
<dbReference type="InterPro" id="IPR011990">
    <property type="entry name" value="TPR-like_helical_dom_sf"/>
</dbReference>
<dbReference type="SUPFAM" id="SSF46894">
    <property type="entry name" value="C-terminal effector domain of the bipartite response regulators"/>
    <property type="match status" value="1"/>
</dbReference>
<name>A0ABX2BHZ5_9BURK</name>
<evidence type="ECO:0000259" key="3">
    <source>
        <dbReference type="PROSITE" id="PS51755"/>
    </source>
</evidence>
<dbReference type="Gene3D" id="1.10.10.10">
    <property type="entry name" value="Winged helix-like DNA-binding domain superfamily/Winged helix DNA-binding domain"/>
    <property type="match status" value="1"/>
</dbReference>
<dbReference type="RefSeq" id="WP_172309179.1">
    <property type="nucleotide sequence ID" value="NZ_WOEY01000017.1"/>
</dbReference>
<keyword evidence="1 2" id="KW-0238">DNA-binding</keyword>
<feature type="DNA-binding region" description="OmpR/PhoB-type" evidence="2">
    <location>
        <begin position="8"/>
        <end position="103"/>
    </location>
</feature>
<dbReference type="Gene3D" id="3.40.50.300">
    <property type="entry name" value="P-loop containing nucleotide triphosphate hydrolases"/>
    <property type="match status" value="1"/>
</dbReference>
<dbReference type="Pfam" id="PF25872">
    <property type="entry name" value="HTH_77"/>
    <property type="match status" value="1"/>
</dbReference>
<dbReference type="SUPFAM" id="SSF52540">
    <property type="entry name" value="P-loop containing nucleoside triphosphate hydrolases"/>
    <property type="match status" value="1"/>
</dbReference>
<dbReference type="InterPro" id="IPR058852">
    <property type="entry name" value="HTH_77"/>
</dbReference>
<dbReference type="PANTHER" id="PTHR47691:SF3">
    <property type="entry name" value="HTH-TYPE TRANSCRIPTIONAL REGULATOR RV0890C-RELATED"/>
    <property type="match status" value="1"/>
</dbReference>
<dbReference type="Proteomes" id="UP000652198">
    <property type="component" value="Unassembled WGS sequence"/>
</dbReference>
<evidence type="ECO:0000256" key="2">
    <source>
        <dbReference type="PROSITE-ProRule" id="PRU01091"/>
    </source>
</evidence>
<gene>
    <name evidence="4" type="ORF">GNZ12_04340</name>
</gene>
<dbReference type="Pfam" id="PF00486">
    <property type="entry name" value="Trans_reg_C"/>
    <property type="match status" value="1"/>
</dbReference>
<dbReference type="SMART" id="SM00862">
    <property type="entry name" value="Trans_reg_C"/>
    <property type="match status" value="1"/>
</dbReference>
<dbReference type="PRINTS" id="PR00364">
    <property type="entry name" value="DISEASERSIST"/>
</dbReference>
<dbReference type="InterPro" id="IPR001867">
    <property type="entry name" value="OmpR/PhoB-type_DNA-bd"/>
</dbReference>
<dbReference type="Gene3D" id="1.25.40.10">
    <property type="entry name" value="Tetratricopeptide repeat domain"/>
    <property type="match status" value="1"/>
</dbReference>
<dbReference type="InterPro" id="IPR027417">
    <property type="entry name" value="P-loop_NTPase"/>
</dbReference>
<protein>
    <submittedName>
        <fullName evidence="4">AAA family ATPase</fullName>
    </submittedName>
</protein>
<dbReference type="EMBL" id="WOEY01000017">
    <property type="protein sequence ID" value="NPT40550.1"/>
    <property type="molecule type" value="Genomic_DNA"/>
</dbReference>
<dbReference type="PROSITE" id="PS51755">
    <property type="entry name" value="OMPR_PHOB"/>
    <property type="match status" value="1"/>
</dbReference>
<dbReference type="InterPro" id="IPR049945">
    <property type="entry name" value="AAA_22"/>
</dbReference>